<dbReference type="Pfam" id="PF04411">
    <property type="entry name" value="PDDEXK_7"/>
    <property type="match status" value="1"/>
</dbReference>
<dbReference type="STRING" id="1144275.COCOR_03668"/>
<evidence type="ECO:0000259" key="1">
    <source>
        <dbReference type="Pfam" id="PF09823"/>
    </source>
</evidence>
<dbReference type="EMBL" id="CP003389">
    <property type="protein sequence ID" value="AFE05371.1"/>
    <property type="molecule type" value="Genomic_DNA"/>
</dbReference>
<dbReference type="Proteomes" id="UP000007587">
    <property type="component" value="Chromosome"/>
</dbReference>
<feature type="domain" description="DUF2357" evidence="1">
    <location>
        <begin position="89"/>
        <end position="314"/>
    </location>
</feature>
<dbReference type="InterPro" id="IPR007505">
    <property type="entry name" value="PDDEXK_7"/>
</dbReference>
<evidence type="ECO:0000313" key="2">
    <source>
        <dbReference type="EMBL" id="AFE05371.1"/>
    </source>
</evidence>
<organism evidence="2 3">
    <name type="scientific">Corallococcus coralloides (strain ATCC 25202 / DSM 2259 / NBRC 100086 / M2)</name>
    <name type="common">Myxococcus coralloides</name>
    <dbReference type="NCBI Taxonomy" id="1144275"/>
    <lineage>
        <taxon>Bacteria</taxon>
        <taxon>Pseudomonadati</taxon>
        <taxon>Myxococcota</taxon>
        <taxon>Myxococcia</taxon>
        <taxon>Myxococcales</taxon>
        <taxon>Cystobacterineae</taxon>
        <taxon>Myxococcaceae</taxon>
        <taxon>Corallococcus</taxon>
    </lineage>
</organism>
<proteinExistence type="predicted"/>
<evidence type="ECO:0000313" key="3">
    <source>
        <dbReference type="Proteomes" id="UP000007587"/>
    </source>
</evidence>
<dbReference type="Pfam" id="PF09823">
    <property type="entry name" value="DUF2357"/>
    <property type="match status" value="1"/>
</dbReference>
<gene>
    <name evidence="2" type="ordered locus">COCOR_03668</name>
</gene>
<dbReference type="HOGENOM" id="CLU_027714_0_0_7"/>
<dbReference type="AlphaFoldDB" id="H8MNF4"/>
<dbReference type="KEGG" id="ccx:COCOR_03668"/>
<dbReference type="OrthoDB" id="5505095at2"/>
<dbReference type="REBASE" id="46624">
    <property type="entry name" value="Cco2259McrBP"/>
</dbReference>
<accession>H8MNF4</accession>
<dbReference type="eggNOG" id="COG1700">
    <property type="taxonomic scope" value="Bacteria"/>
</dbReference>
<reference evidence="2 3" key="1">
    <citation type="journal article" date="2012" name="J. Bacteriol.">
        <title>Complete Genome Sequence of the Fruiting Myxobacterium Corallococcus coralloides DSM 2259.</title>
        <authorList>
            <person name="Huntley S."/>
            <person name="Zhang Y."/>
            <person name="Treuner-Lange A."/>
            <person name="Kneip S."/>
            <person name="Sensen C.W."/>
            <person name="Sogaard-Andersen L."/>
        </authorList>
    </citation>
    <scope>NUCLEOTIDE SEQUENCE [LARGE SCALE GENOMIC DNA]</scope>
    <source>
        <strain evidence="3">ATCC 25202 / DSM 2259 / NBRC 100086 / M2</strain>
    </source>
</reference>
<reference evidence="3" key="2">
    <citation type="submission" date="2012-03" db="EMBL/GenBank/DDBJ databases">
        <title>Genome sequence of the fruiting myxobacterium Corallococcus coralloides DSM 2259.</title>
        <authorList>
            <person name="Huntley S."/>
            <person name="Zhang Y."/>
            <person name="Treuner-Lange A."/>
            <person name="Sensen C.W."/>
            <person name="Sogaard-Andersen L."/>
        </authorList>
    </citation>
    <scope>NUCLEOTIDE SEQUENCE [LARGE SCALE GENOMIC DNA]</scope>
    <source>
        <strain evidence="3">ATCC 25202 / DSM 2259 / NBRC 100086 / M2</strain>
    </source>
</reference>
<keyword evidence="3" id="KW-1185">Reference proteome</keyword>
<name>H8MNF4_CORCM</name>
<dbReference type="InterPro" id="IPR018633">
    <property type="entry name" value="DUF2357"/>
</dbReference>
<dbReference type="InParanoid" id="H8MNF4"/>
<sequence>MSLQLHRLRASGQEAPQHVWTHEPLTLQGEGEWLLKGPAVLLQQAAQGLGGFYKATGSDSAILAFGNAVGRFEAPGLGPLSVVSGKWGEEHFDRMLADLMRVAASLPFSIGDRALMPFDHSVVQQGEVLYHAFVYLRHVLSDSAPRDAQLLPALRLVLAEPHRILESEHRSIPSEQARGLDARGLVRIMEQPHHWSAVPWALAERSALASALKQHLPRQIEERATLATHDTAENRFVKAFLDLAASVIQGIRKAVAGLPSRTFVPRILKDCDWMEQALQPIRTHTLWKQVGRLHQLPVLSTVLPKRLGYKAIFGHFSKLRMASTCLPLSAAEITQLLEVKDITLMYELWTYFTLVEQIRRRLGPPIEARSVQSEPLESNARRGLLVRWPNGVEASFNTTYSRSSKNGRRSYSLMLRPDISLWLPDDTEPRLHLFDAKFRLKWKAPKKDDDIERASSFQNEDLHKMHTYRDAIAQVRTAWSLYPGDEFICYRADGVLIELPHELGPDAEGIGAIPMRPGDTEELLSMVLGRLMGTPGL</sequence>
<protein>
    <recommendedName>
        <fullName evidence="1">DUF2357 domain-containing protein</fullName>
    </recommendedName>
</protein>